<dbReference type="Proteomes" id="UP000750334">
    <property type="component" value="Unassembled WGS sequence"/>
</dbReference>
<dbReference type="EMBL" id="PUHR01000008">
    <property type="protein sequence ID" value="KAG0671746.1"/>
    <property type="molecule type" value="Genomic_DNA"/>
</dbReference>
<reference evidence="2 3" key="1">
    <citation type="submission" date="2020-11" db="EMBL/GenBank/DDBJ databases">
        <title>Kefir isolates.</title>
        <authorList>
            <person name="Marcisauskas S."/>
            <person name="Kim Y."/>
            <person name="Blasche S."/>
        </authorList>
    </citation>
    <scope>NUCLEOTIDE SEQUENCE [LARGE SCALE GENOMIC DNA]</scope>
    <source>
        <strain evidence="2 3">OG2</strain>
    </source>
</reference>
<protein>
    <submittedName>
        <fullName evidence="2">Uncharacterized protein</fullName>
    </submittedName>
</protein>
<dbReference type="AlphaFoldDB" id="A0A9P7BDL4"/>
<keyword evidence="1" id="KW-0472">Membrane</keyword>
<evidence type="ECO:0000313" key="3">
    <source>
        <dbReference type="Proteomes" id="UP000750334"/>
    </source>
</evidence>
<keyword evidence="1" id="KW-0812">Transmembrane</keyword>
<feature type="transmembrane region" description="Helical" evidence="1">
    <location>
        <begin position="80"/>
        <end position="102"/>
    </location>
</feature>
<organism evidence="2 3">
    <name type="scientific">Maudiozyma exigua</name>
    <name type="common">Yeast</name>
    <name type="synonym">Kazachstania exigua</name>
    <dbReference type="NCBI Taxonomy" id="34358"/>
    <lineage>
        <taxon>Eukaryota</taxon>
        <taxon>Fungi</taxon>
        <taxon>Dikarya</taxon>
        <taxon>Ascomycota</taxon>
        <taxon>Saccharomycotina</taxon>
        <taxon>Saccharomycetes</taxon>
        <taxon>Saccharomycetales</taxon>
        <taxon>Saccharomycetaceae</taxon>
        <taxon>Maudiozyma</taxon>
    </lineage>
</organism>
<evidence type="ECO:0000256" key="1">
    <source>
        <dbReference type="SAM" id="Phobius"/>
    </source>
</evidence>
<sequence>MGQDGNSGKFVIPFIRHRQLGKRTTTANNNKHTVIATGHTTTTTTIRNKKKKLYNVLKPNEWFITRKPTDTKQWPIRQDFIMWFIMITTSLILLILLVRAMIQLSIEIRPIARYFTIYSIFGQSSSLSNNNIMSKLIKWICSWYIGY</sequence>
<accession>A0A9P7BDL4</accession>
<comment type="caution">
    <text evidence="2">The sequence shown here is derived from an EMBL/GenBank/DDBJ whole genome shotgun (WGS) entry which is preliminary data.</text>
</comment>
<proteinExistence type="predicted"/>
<gene>
    <name evidence="2" type="ORF">C6P45_005011</name>
</gene>
<keyword evidence="1" id="KW-1133">Transmembrane helix</keyword>
<evidence type="ECO:0000313" key="2">
    <source>
        <dbReference type="EMBL" id="KAG0671746.1"/>
    </source>
</evidence>
<name>A0A9P7BDL4_MAUEX</name>
<keyword evidence="3" id="KW-1185">Reference proteome</keyword>